<dbReference type="PROSITE" id="PS00028">
    <property type="entry name" value="ZINC_FINGER_C2H2_1"/>
    <property type="match status" value="5"/>
</dbReference>
<dbReference type="PANTHER" id="PTHR16515">
    <property type="entry name" value="PR DOMAIN ZINC FINGER PROTEIN"/>
    <property type="match status" value="1"/>
</dbReference>
<evidence type="ECO:0000256" key="14">
    <source>
        <dbReference type="PROSITE-ProRule" id="PRU00042"/>
    </source>
</evidence>
<dbReference type="GO" id="GO:0008270">
    <property type="term" value="F:zinc ion binding"/>
    <property type="evidence" value="ECO:0007669"/>
    <property type="project" value="UniProtKB-KW"/>
</dbReference>
<keyword evidence="11" id="KW-0238">DNA-binding</keyword>
<dbReference type="SMART" id="SM00355">
    <property type="entry name" value="ZnF_C2H2"/>
    <property type="match status" value="5"/>
</dbReference>
<keyword evidence="8" id="KW-0862">Zinc</keyword>
<dbReference type="GO" id="GO:0010468">
    <property type="term" value="P:regulation of gene expression"/>
    <property type="evidence" value="ECO:0007669"/>
    <property type="project" value="TreeGrafter"/>
</dbReference>
<dbReference type="FunFam" id="3.30.160.60:FF:002343">
    <property type="entry name" value="Zinc finger protein 33A"/>
    <property type="match status" value="1"/>
</dbReference>
<feature type="domain" description="C2H2-type" evidence="16">
    <location>
        <begin position="151"/>
        <end position="178"/>
    </location>
</feature>
<evidence type="ECO:0000259" key="16">
    <source>
        <dbReference type="PROSITE" id="PS50157"/>
    </source>
</evidence>
<dbReference type="PROSITE" id="PS50157">
    <property type="entry name" value="ZINC_FINGER_C2H2_2"/>
    <property type="match status" value="5"/>
</dbReference>
<feature type="compositionally biased region" description="Basic residues" evidence="15">
    <location>
        <begin position="85"/>
        <end position="97"/>
    </location>
</feature>
<gene>
    <name evidence="18" type="primary">LOC104996228</name>
</gene>
<dbReference type="Gene3D" id="3.30.160.60">
    <property type="entry name" value="Classic Zinc Finger"/>
    <property type="match status" value="5"/>
</dbReference>
<name>A0A6P3I2E8_BISBB</name>
<evidence type="ECO:0000313" key="17">
    <source>
        <dbReference type="Proteomes" id="UP000515208"/>
    </source>
</evidence>
<comment type="subcellular location">
    <subcellularLocation>
        <location evidence="2">Nucleus</location>
    </subcellularLocation>
</comment>
<feature type="domain" description="C2H2-type" evidence="16">
    <location>
        <begin position="207"/>
        <end position="234"/>
    </location>
</feature>
<evidence type="ECO:0000256" key="1">
    <source>
        <dbReference type="ARBA" id="ARBA00003767"/>
    </source>
</evidence>
<evidence type="ECO:0000256" key="12">
    <source>
        <dbReference type="ARBA" id="ARBA00023163"/>
    </source>
</evidence>
<comment type="function">
    <text evidence="1">May be involved in transcriptional regulation.</text>
</comment>
<dbReference type="Proteomes" id="UP000515208">
    <property type="component" value="Unplaced"/>
</dbReference>
<dbReference type="SUPFAM" id="SSF57667">
    <property type="entry name" value="beta-beta-alpha zinc fingers"/>
    <property type="match status" value="3"/>
</dbReference>
<evidence type="ECO:0000256" key="4">
    <source>
        <dbReference type="ARBA" id="ARBA00022499"/>
    </source>
</evidence>
<keyword evidence="9" id="KW-0832">Ubl conjugation</keyword>
<dbReference type="RefSeq" id="XP_010848688.1">
    <property type="nucleotide sequence ID" value="XM_010850386.1"/>
</dbReference>
<dbReference type="Pfam" id="PF00096">
    <property type="entry name" value="zf-C2H2"/>
    <property type="match status" value="4"/>
</dbReference>
<dbReference type="FunFam" id="3.30.160.60:FF:000848">
    <property type="entry name" value="Zinc finger protein 35"/>
    <property type="match status" value="1"/>
</dbReference>
<dbReference type="PANTHER" id="PTHR16515:SF66">
    <property type="entry name" value="C2H2-TYPE DOMAIN-CONTAINING PROTEIN"/>
    <property type="match status" value="1"/>
</dbReference>
<comment type="similarity">
    <text evidence="3">Belongs to the krueppel C2H2-type zinc-finger protein family.</text>
</comment>
<dbReference type="FunFam" id="3.30.160.60:FF:000176">
    <property type="entry name" value="zinc finger protein 70"/>
    <property type="match status" value="1"/>
</dbReference>
<evidence type="ECO:0000256" key="8">
    <source>
        <dbReference type="ARBA" id="ARBA00022833"/>
    </source>
</evidence>
<evidence type="ECO:0000256" key="7">
    <source>
        <dbReference type="ARBA" id="ARBA00022771"/>
    </source>
</evidence>
<dbReference type="InterPro" id="IPR036236">
    <property type="entry name" value="Znf_C2H2_sf"/>
</dbReference>
<evidence type="ECO:0000256" key="6">
    <source>
        <dbReference type="ARBA" id="ARBA00022737"/>
    </source>
</evidence>
<keyword evidence="7 14" id="KW-0863">Zinc-finger</keyword>
<keyword evidence="5" id="KW-0479">Metal-binding</keyword>
<dbReference type="InterPro" id="IPR013087">
    <property type="entry name" value="Znf_C2H2_type"/>
</dbReference>
<reference evidence="18" key="1">
    <citation type="submission" date="2025-08" db="UniProtKB">
        <authorList>
            <consortium name="RefSeq"/>
        </authorList>
    </citation>
    <scope>IDENTIFICATION</scope>
    <source>
        <tissue evidence="18">Blood</tissue>
    </source>
</reference>
<evidence type="ECO:0000256" key="9">
    <source>
        <dbReference type="ARBA" id="ARBA00022843"/>
    </source>
</evidence>
<dbReference type="FunFam" id="3.30.160.60:FF:001792">
    <property type="entry name" value="Zinc finger and BTB domain-containing 40"/>
    <property type="match status" value="1"/>
</dbReference>
<dbReference type="GO" id="GO:0005634">
    <property type="term" value="C:nucleus"/>
    <property type="evidence" value="ECO:0007669"/>
    <property type="project" value="UniProtKB-SubCell"/>
</dbReference>
<evidence type="ECO:0000256" key="13">
    <source>
        <dbReference type="ARBA" id="ARBA00023242"/>
    </source>
</evidence>
<dbReference type="FunFam" id="3.30.160.60:FF:001498">
    <property type="entry name" value="Zinc finger protein 404"/>
    <property type="match status" value="1"/>
</dbReference>
<sequence length="287" mass="32173">MGSSQGISPKLISRKLECEIRLQKALPPETIPETGELEGQTPSKEILQKDVLEDTGVTRTLLSQEPELLQDREGDVCTPSGSRRGPLKNRRHVKRKRDSTPTCKDVGKEAATCLDQGEFSGQLGSRSVGAFGNVGPTILPEGAETPGRAPSECKVCKKSFPYQSQLTLHQRTHTGERPFKCDICAKGFIQPSDLRVHQRIHTGEKPYSCDICLKKFTHNSTMHAHKVTHTQEKPFRCEHCDRAFGYRANLSVHQRTHSGLKPYVCPECHRAFSQLGSFKRHRKIHSR</sequence>
<dbReference type="GO" id="GO:0003677">
    <property type="term" value="F:DNA binding"/>
    <property type="evidence" value="ECO:0007669"/>
    <property type="project" value="UniProtKB-KW"/>
</dbReference>
<evidence type="ECO:0000256" key="10">
    <source>
        <dbReference type="ARBA" id="ARBA00023015"/>
    </source>
</evidence>
<evidence type="ECO:0000313" key="18">
    <source>
        <dbReference type="RefSeq" id="XP_010848688.1"/>
    </source>
</evidence>
<evidence type="ECO:0000256" key="15">
    <source>
        <dbReference type="SAM" id="MobiDB-lite"/>
    </source>
</evidence>
<evidence type="ECO:0000256" key="3">
    <source>
        <dbReference type="ARBA" id="ARBA00006991"/>
    </source>
</evidence>
<feature type="domain" description="C2H2-type" evidence="16">
    <location>
        <begin position="235"/>
        <end position="262"/>
    </location>
</feature>
<keyword evidence="4" id="KW-1017">Isopeptide bond</keyword>
<dbReference type="KEGG" id="bbis:104996228"/>
<dbReference type="AlphaFoldDB" id="A0A6P3I2E8"/>
<feature type="region of interest" description="Disordered" evidence="15">
    <location>
        <begin position="70"/>
        <end position="103"/>
    </location>
</feature>
<dbReference type="OrthoDB" id="6077919at2759"/>
<keyword evidence="12" id="KW-0804">Transcription</keyword>
<keyword evidence="17" id="KW-1185">Reference proteome</keyword>
<evidence type="ECO:0000256" key="5">
    <source>
        <dbReference type="ARBA" id="ARBA00022723"/>
    </source>
</evidence>
<protein>
    <submittedName>
        <fullName evidence="18">Zinc finger and SCAN domain-containing protein 5B-like</fullName>
    </submittedName>
</protein>
<organism evidence="17 18">
    <name type="scientific">Bison bison bison</name>
    <name type="common">North American plains bison</name>
    <dbReference type="NCBI Taxonomy" id="43346"/>
    <lineage>
        <taxon>Eukaryota</taxon>
        <taxon>Metazoa</taxon>
        <taxon>Chordata</taxon>
        <taxon>Craniata</taxon>
        <taxon>Vertebrata</taxon>
        <taxon>Euteleostomi</taxon>
        <taxon>Mammalia</taxon>
        <taxon>Eutheria</taxon>
        <taxon>Laurasiatheria</taxon>
        <taxon>Artiodactyla</taxon>
        <taxon>Ruminantia</taxon>
        <taxon>Pecora</taxon>
        <taxon>Bovidae</taxon>
        <taxon>Bovinae</taxon>
        <taxon>Bison</taxon>
    </lineage>
</organism>
<accession>A0A6P3I2E8</accession>
<feature type="domain" description="C2H2-type" evidence="16">
    <location>
        <begin position="263"/>
        <end position="287"/>
    </location>
</feature>
<evidence type="ECO:0000256" key="11">
    <source>
        <dbReference type="ARBA" id="ARBA00023125"/>
    </source>
</evidence>
<dbReference type="GeneID" id="104996228"/>
<keyword evidence="10" id="KW-0805">Transcription regulation</keyword>
<feature type="domain" description="C2H2-type" evidence="16">
    <location>
        <begin position="179"/>
        <end position="206"/>
    </location>
</feature>
<evidence type="ECO:0000256" key="2">
    <source>
        <dbReference type="ARBA" id="ARBA00004123"/>
    </source>
</evidence>
<keyword evidence="6" id="KW-0677">Repeat</keyword>
<dbReference type="InterPro" id="IPR050331">
    <property type="entry name" value="Zinc_finger"/>
</dbReference>
<keyword evidence="13" id="KW-0539">Nucleus</keyword>
<dbReference type="Pfam" id="PF12874">
    <property type="entry name" value="zf-met"/>
    <property type="match status" value="1"/>
</dbReference>
<proteinExistence type="inferred from homology"/>